<reference evidence="2 3" key="1">
    <citation type="submission" date="2020-02" db="EMBL/GenBank/DDBJ databases">
        <title>Newly sequenced genome of strain CSTR1 showed variability in Candidatus Kuenenia stuttgartiensis genomes.</title>
        <authorList>
            <person name="Ding C."/>
            <person name="Adrian L."/>
        </authorList>
    </citation>
    <scope>NUCLEOTIDE SEQUENCE [LARGE SCALE GENOMIC DNA]</scope>
    <source>
        <strain evidence="2 3">CSTR1</strain>
    </source>
</reference>
<dbReference type="AlphaFoldDB" id="A0A6G7GM96"/>
<evidence type="ECO:0000256" key="1">
    <source>
        <dbReference type="SAM" id="Coils"/>
    </source>
</evidence>
<name>A0A6G7GM96_KUEST</name>
<dbReference type="Proteomes" id="UP000501926">
    <property type="component" value="Chromosome"/>
</dbReference>
<dbReference type="EMBL" id="CP049055">
    <property type="protein sequence ID" value="QII10708.1"/>
    <property type="molecule type" value="Genomic_DNA"/>
</dbReference>
<evidence type="ECO:0000313" key="3">
    <source>
        <dbReference type="Proteomes" id="UP000501926"/>
    </source>
</evidence>
<organism evidence="2 3">
    <name type="scientific">Kuenenia stuttgartiensis</name>
    <dbReference type="NCBI Taxonomy" id="174633"/>
    <lineage>
        <taxon>Bacteria</taxon>
        <taxon>Pseudomonadati</taxon>
        <taxon>Planctomycetota</taxon>
        <taxon>Candidatus Brocadiia</taxon>
        <taxon>Candidatus Brocadiales</taxon>
        <taxon>Candidatus Brocadiaceae</taxon>
        <taxon>Candidatus Kuenenia</taxon>
    </lineage>
</organism>
<keyword evidence="1" id="KW-0175">Coiled coil</keyword>
<dbReference type="Pfam" id="PF09484">
    <property type="entry name" value="Cas_TM1802"/>
    <property type="match status" value="1"/>
</dbReference>
<gene>
    <name evidence="2" type="ORF">KsCSTR_13290</name>
</gene>
<evidence type="ECO:0000313" key="2">
    <source>
        <dbReference type="EMBL" id="QII10708.1"/>
    </source>
</evidence>
<protein>
    <submittedName>
        <fullName evidence="2">Uncharacterized protein</fullName>
    </submittedName>
</protein>
<dbReference type="RefSeq" id="WP_164994631.1">
    <property type="nucleotide sequence ID" value="NZ_CP049055.1"/>
</dbReference>
<sequence length="522" mass="61904">MSLAYKLWKIGSVLEKGDIEKALRDDGEANDGKETEYVNVDFQFVNGILKKAEIKDDSVSKEKMFFTKKIGGSGGGIYYLFPNLNIHDETLEKKLIQLINTVNNIKIYNLVDVKNKEYIEQINIKCNAWKTELKGSKKKSEDEVINKLLNYPKGIYWFWFSINGKSFYELMPEIWDNWYKSPAIKDENAMKKEGYDAFTNEMTEIGFRPEIKVFSYDNYHDNLKFRINENLPLSLESAKNIKFGWIYILENLVFYYKGLEYIIIPNFLSDDSEIYKLVLKRLKQANQISRNKMQSLNSFVDKEKKLNKDIERYEKKKNKQKKDIDEINSLKNEKEYLLEELEKSDRGLIQQFNDELEETGNLKDSIIVDYIFVSLNRTDLSFEIKGSIEDVVPGHITAVVTSMRDNNICELVTLKKRDREKTYIQDFFNRNELYFVINKSSKNNRNIILKEKLYLAKLLLNDEKIKFNDLLKRYEKNREYGYDNTKRVLKEGIKEWVEFPDKFLKDERNVRKFLTDLNKIKE</sequence>
<accession>A0A6G7GM96</accession>
<feature type="coiled-coil region" evidence="1">
    <location>
        <begin position="296"/>
        <end position="344"/>
    </location>
</feature>
<proteinExistence type="predicted"/>
<dbReference type="InterPro" id="IPR013389">
    <property type="entry name" value="CRISPR-assoc_prot_Cas8b"/>
</dbReference>